<dbReference type="Gene3D" id="3.30.460.10">
    <property type="entry name" value="Beta Polymerase, domain 2"/>
    <property type="match status" value="1"/>
</dbReference>
<gene>
    <name evidence="3" type="ORF">MORIYA_3379</name>
</gene>
<evidence type="ECO:0000313" key="3">
    <source>
        <dbReference type="EMBL" id="SQD79834.1"/>
    </source>
</evidence>
<keyword evidence="1" id="KW-0732">Signal</keyword>
<accession>A0A330LS92</accession>
<dbReference type="RefSeq" id="WP_112716767.1">
    <property type="nucleotide sequence ID" value="NZ_LS483250.1"/>
</dbReference>
<dbReference type="SMART" id="SM00954">
    <property type="entry name" value="RelA_SpoT"/>
    <property type="match status" value="1"/>
</dbReference>
<dbReference type="InterPro" id="IPR043519">
    <property type="entry name" value="NT_sf"/>
</dbReference>
<protein>
    <recommendedName>
        <fullName evidence="2">RelA/SpoT domain-containing protein</fullName>
    </recommendedName>
</protein>
<dbReference type="Pfam" id="PF04607">
    <property type="entry name" value="RelA_SpoT"/>
    <property type="match status" value="1"/>
</dbReference>
<dbReference type="InterPro" id="IPR007685">
    <property type="entry name" value="RelA_SpoT"/>
</dbReference>
<reference evidence="4" key="1">
    <citation type="submission" date="2018-05" db="EMBL/GenBank/DDBJ databases">
        <authorList>
            <person name="Cea G.-C."/>
            <person name="William W."/>
        </authorList>
    </citation>
    <scope>NUCLEOTIDE SEQUENCE [LARGE SCALE GENOMIC DNA]</scope>
    <source>
        <strain evidence="4">DB21MT 5</strain>
    </source>
</reference>
<feature type="chain" id="PRO_5016442303" description="RelA/SpoT domain-containing protein" evidence="1">
    <location>
        <begin position="24"/>
        <end position="263"/>
    </location>
</feature>
<evidence type="ECO:0000313" key="4">
    <source>
        <dbReference type="Proteomes" id="UP000250163"/>
    </source>
</evidence>
<dbReference type="KEGG" id="mya:MORIYA_3379"/>
<sequence length="263" mass="29565">MYSFLRTSLILVLMLAGKAPLEAASMLSLNQASNNGSATNRVRTQISKDLAGLYQLSDISNTHIIQPYSDFDSLYSLAKAAQDELATLTQQIALMSQTNAVIPAIKSIERAQAKITNKHDGAVEKITDLARSSLIAKNSLQLISAFELLEQETDIVQIKNRFNNPKQNGYRDINLLVRLPKTQMVVEVQLHLDRIEAIKNGPEHDNYVKIQQISHNAQQQQREISEIEAFKVAQLKVESTNLYQVAWQQQLMVELKTSFKQMA</sequence>
<proteinExistence type="predicted"/>
<dbReference type="CDD" id="cd05399">
    <property type="entry name" value="NT_Rel-Spo_like"/>
    <property type="match status" value="1"/>
</dbReference>
<dbReference type="Proteomes" id="UP000250163">
    <property type="component" value="Chromosome MORIYA"/>
</dbReference>
<dbReference type="GO" id="GO:0015969">
    <property type="term" value="P:guanosine tetraphosphate metabolic process"/>
    <property type="evidence" value="ECO:0007669"/>
    <property type="project" value="InterPro"/>
</dbReference>
<dbReference type="EMBL" id="LS483250">
    <property type="protein sequence ID" value="SQD79834.1"/>
    <property type="molecule type" value="Genomic_DNA"/>
</dbReference>
<name>A0A330LS92_9GAMM</name>
<organism evidence="3 4">
    <name type="scientific">Moritella yayanosii</name>
    <dbReference type="NCBI Taxonomy" id="69539"/>
    <lineage>
        <taxon>Bacteria</taxon>
        <taxon>Pseudomonadati</taxon>
        <taxon>Pseudomonadota</taxon>
        <taxon>Gammaproteobacteria</taxon>
        <taxon>Alteromonadales</taxon>
        <taxon>Moritellaceae</taxon>
        <taxon>Moritella</taxon>
    </lineage>
</organism>
<feature type="domain" description="RelA/SpoT" evidence="2">
    <location>
        <begin position="103"/>
        <end position="211"/>
    </location>
</feature>
<dbReference type="SUPFAM" id="SSF81301">
    <property type="entry name" value="Nucleotidyltransferase"/>
    <property type="match status" value="1"/>
</dbReference>
<dbReference type="AlphaFoldDB" id="A0A330LS92"/>
<evidence type="ECO:0000256" key="1">
    <source>
        <dbReference type="SAM" id="SignalP"/>
    </source>
</evidence>
<dbReference type="OrthoDB" id="5823369at2"/>
<feature type="signal peptide" evidence="1">
    <location>
        <begin position="1"/>
        <end position="23"/>
    </location>
</feature>
<keyword evidence="4" id="KW-1185">Reference proteome</keyword>
<evidence type="ECO:0000259" key="2">
    <source>
        <dbReference type="SMART" id="SM00954"/>
    </source>
</evidence>